<dbReference type="Gene3D" id="3.40.1190.20">
    <property type="match status" value="1"/>
</dbReference>
<reference evidence="4 5" key="1">
    <citation type="submission" date="2021-04" db="EMBL/GenBank/DDBJ databases">
        <title>novel species isolated from subtropical streams in China.</title>
        <authorList>
            <person name="Lu H."/>
        </authorList>
    </citation>
    <scope>NUCLEOTIDE SEQUENCE [LARGE SCALE GENOMIC DNA]</scope>
    <source>
        <strain evidence="4 5">BYS107W</strain>
    </source>
</reference>
<comment type="caution">
    <text evidence="4">The sequence shown here is derived from an EMBL/GenBank/DDBJ whole genome shotgun (WGS) entry which is preliminary data.</text>
</comment>
<dbReference type="InterPro" id="IPR002173">
    <property type="entry name" value="Carboh/pur_kinase_PfkB_CS"/>
</dbReference>
<sequence>MKVTTAMNSSTTTSKPNLLIYGETLIDEFPQQKVIGGAPFNVARSLALLGAKPLMITRIGQDADAALIRDEAARTGLLLDGLQIDAEHPTGRVIVHMDAKENASAHRFEILPNQAYDYIGSELVDKLLQQYFSETPPDLIYYGSLIQRSATSQQTLISILESDLTEGASKFLDLNLRDGQATLETITSSLNYCDMVKLNEDELQFVLQHCCPAAKDKRLVCESSSLLQACEALMAEFYMQAVIVTLGDKGYFYFDANGVCLHSLQQTPIAVQVVDTVGAGDAFTAMFIHGWQSNWPIEKTIAMANRFAAAICTVRGAVADHLDFYRQFLAQSAD</sequence>
<evidence type="ECO:0000256" key="2">
    <source>
        <dbReference type="ARBA" id="ARBA00022777"/>
    </source>
</evidence>
<dbReference type="Proteomes" id="UP000680158">
    <property type="component" value="Unassembled WGS sequence"/>
</dbReference>
<dbReference type="Pfam" id="PF00294">
    <property type="entry name" value="PfkB"/>
    <property type="match status" value="1"/>
</dbReference>
<keyword evidence="2" id="KW-0418">Kinase</keyword>
<dbReference type="InterPro" id="IPR011611">
    <property type="entry name" value="PfkB_dom"/>
</dbReference>
<dbReference type="InterPro" id="IPR029056">
    <property type="entry name" value="Ribokinase-like"/>
</dbReference>
<proteinExistence type="predicted"/>
<protein>
    <submittedName>
        <fullName evidence="4">Fructokinase</fullName>
    </submittedName>
</protein>
<evidence type="ECO:0000313" key="4">
    <source>
        <dbReference type="EMBL" id="MBR7746756.1"/>
    </source>
</evidence>
<keyword evidence="5" id="KW-1185">Reference proteome</keyword>
<dbReference type="SUPFAM" id="SSF53613">
    <property type="entry name" value="Ribokinase-like"/>
    <property type="match status" value="1"/>
</dbReference>
<dbReference type="EMBL" id="JAGSPM010000004">
    <property type="protein sequence ID" value="MBR7746756.1"/>
    <property type="molecule type" value="Genomic_DNA"/>
</dbReference>
<dbReference type="PROSITE" id="PS00583">
    <property type="entry name" value="PFKB_KINASES_1"/>
    <property type="match status" value="1"/>
</dbReference>
<evidence type="ECO:0000259" key="3">
    <source>
        <dbReference type="Pfam" id="PF00294"/>
    </source>
</evidence>
<dbReference type="PANTHER" id="PTHR10584:SF166">
    <property type="entry name" value="RIBOKINASE"/>
    <property type="match status" value="1"/>
</dbReference>
<name>A0A941DES2_9BURK</name>
<dbReference type="AlphaFoldDB" id="A0A941DES2"/>
<dbReference type="GO" id="GO:0016301">
    <property type="term" value="F:kinase activity"/>
    <property type="evidence" value="ECO:0007669"/>
    <property type="project" value="UniProtKB-KW"/>
</dbReference>
<feature type="domain" description="Carbohydrate kinase PfkB" evidence="3">
    <location>
        <begin position="23"/>
        <end position="319"/>
    </location>
</feature>
<dbReference type="RefSeq" id="WP_212684050.1">
    <property type="nucleotide sequence ID" value="NZ_JAGSPM010000004.1"/>
</dbReference>
<dbReference type="PANTHER" id="PTHR10584">
    <property type="entry name" value="SUGAR KINASE"/>
    <property type="match status" value="1"/>
</dbReference>
<organism evidence="4 5">
    <name type="scientific">Undibacterium baiyunense</name>
    <dbReference type="NCBI Taxonomy" id="2828731"/>
    <lineage>
        <taxon>Bacteria</taxon>
        <taxon>Pseudomonadati</taxon>
        <taxon>Pseudomonadota</taxon>
        <taxon>Betaproteobacteria</taxon>
        <taxon>Burkholderiales</taxon>
        <taxon>Oxalobacteraceae</taxon>
        <taxon>Undibacterium</taxon>
    </lineage>
</organism>
<gene>
    <name evidence="4" type="ORF">KDM92_09190</name>
</gene>
<keyword evidence="1" id="KW-0808">Transferase</keyword>
<evidence type="ECO:0000256" key="1">
    <source>
        <dbReference type="ARBA" id="ARBA00022679"/>
    </source>
</evidence>
<evidence type="ECO:0000313" key="5">
    <source>
        <dbReference type="Proteomes" id="UP000680158"/>
    </source>
</evidence>
<accession>A0A941DES2</accession>